<dbReference type="AlphaFoldDB" id="A0AAE9DE30"/>
<accession>A0AAE9DE30</accession>
<proteinExistence type="predicted"/>
<dbReference type="GO" id="GO:0006885">
    <property type="term" value="P:regulation of pH"/>
    <property type="evidence" value="ECO:0007669"/>
    <property type="project" value="InterPro"/>
</dbReference>
<protein>
    <submittedName>
        <fullName evidence="3">Uncharacterized protein</fullName>
    </submittedName>
</protein>
<keyword evidence="2" id="KW-0732">Signal</keyword>
<name>A0AAE9DE30_CAEBR</name>
<dbReference type="InterPro" id="IPR004709">
    <property type="entry name" value="NaH_exchanger"/>
</dbReference>
<feature type="signal peptide" evidence="2">
    <location>
        <begin position="1"/>
        <end position="24"/>
    </location>
</feature>
<evidence type="ECO:0000313" key="4">
    <source>
        <dbReference type="Proteomes" id="UP000827892"/>
    </source>
</evidence>
<evidence type="ECO:0000256" key="2">
    <source>
        <dbReference type="SAM" id="SignalP"/>
    </source>
</evidence>
<gene>
    <name evidence="3" type="ORF">L3Y34_002150</name>
</gene>
<feature type="compositionally biased region" description="Polar residues" evidence="1">
    <location>
        <begin position="65"/>
        <end position="74"/>
    </location>
</feature>
<dbReference type="GO" id="GO:0016020">
    <property type="term" value="C:membrane"/>
    <property type="evidence" value="ECO:0007669"/>
    <property type="project" value="InterPro"/>
</dbReference>
<evidence type="ECO:0000313" key="3">
    <source>
        <dbReference type="EMBL" id="ULU02374.1"/>
    </source>
</evidence>
<sequence>MNKHNTKVIFFYLLPSIILESAYALKGRAFIDNIGTILLYAVLLEQEKATVKDKAVEIGVEKRNNGSQKGSQTDGKVLKSRKRPII</sequence>
<dbReference type="EMBL" id="CP090893">
    <property type="protein sequence ID" value="ULU02374.1"/>
    <property type="molecule type" value="Genomic_DNA"/>
</dbReference>
<reference evidence="3 4" key="1">
    <citation type="submission" date="2022-05" db="EMBL/GenBank/DDBJ databases">
        <title>Chromosome-level reference genomes for two strains of Caenorhabditis briggsae: an improved platform for comparative genomics.</title>
        <authorList>
            <person name="Stevens L."/>
            <person name="Andersen E.C."/>
        </authorList>
    </citation>
    <scope>NUCLEOTIDE SEQUENCE [LARGE SCALE GENOMIC DNA]</scope>
    <source>
        <strain evidence="3">QX1410_ONT</strain>
        <tissue evidence="3">Whole-organism</tissue>
    </source>
</reference>
<evidence type="ECO:0000256" key="1">
    <source>
        <dbReference type="SAM" id="MobiDB-lite"/>
    </source>
</evidence>
<dbReference type="GO" id="GO:0015385">
    <property type="term" value="F:sodium:proton antiporter activity"/>
    <property type="evidence" value="ECO:0007669"/>
    <property type="project" value="InterPro"/>
</dbReference>
<organism evidence="3 4">
    <name type="scientific">Caenorhabditis briggsae</name>
    <dbReference type="NCBI Taxonomy" id="6238"/>
    <lineage>
        <taxon>Eukaryota</taxon>
        <taxon>Metazoa</taxon>
        <taxon>Ecdysozoa</taxon>
        <taxon>Nematoda</taxon>
        <taxon>Chromadorea</taxon>
        <taxon>Rhabditida</taxon>
        <taxon>Rhabditina</taxon>
        <taxon>Rhabditomorpha</taxon>
        <taxon>Rhabditoidea</taxon>
        <taxon>Rhabditidae</taxon>
        <taxon>Peloderinae</taxon>
        <taxon>Caenorhabditis</taxon>
    </lineage>
</organism>
<dbReference type="Proteomes" id="UP000827892">
    <property type="component" value="Chromosome III"/>
</dbReference>
<feature type="chain" id="PRO_5042197505" evidence="2">
    <location>
        <begin position="25"/>
        <end position="86"/>
    </location>
</feature>
<feature type="region of interest" description="Disordered" evidence="1">
    <location>
        <begin position="62"/>
        <end position="86"/>
    </location>
</feature>
<dbReference type="PRINTS" id="PR01084">
    <property type="entry name" value="NAHEXCHNGR"/>
</dbReference>